<dbReference type="AlphaFoldDB" id="A0A0D0URW9"/>
<evidence type="ECO:0000313" key="7">
    <source>
        <dbReference type="EMBL" id="KIR37941.1"/>
    </source>
</evidence>
<dbReference type="InterPro" id="IPR011989">
    <property type="entry name" value="ARM-like"/>
</dbReference>
<evidence type="ECO:0000256" key="4">
    <source>
        <dbReference type="ARBA" id="ARBA00023136"/>
    </source>
</evidence>
<evidence type="ECO:0000256" key="1">
    <source>
        <dbReference type="ARBA" id="ARBA00004308"/>
    </source>
</evidence>
<dbReference type="GO" id="GO:0012505">
    <property type="term" value="C:endomembrane system"/>
    <property type="evidence" value="ECO:0007669"/>
    <property type="project" value="UniProtKB-SubCell"/>
</dbReference>
<evidence type="ECO:0000259" key="6">
    <source>
        <dbReference type="Pfam" id="PF01602"/>
    </source>
</evidence>
<organism evidence="7 8">
    <name type="scientific">Cryptococcus deuterogattii Ram5</name>
    <dbReference type="NCBI Taxonomy" id="1296110"/>
    <lineage>
        <taxon>Eukaryota</taxon>
        <taxon>Fungi</taxon>
        <taxon>Dikarya</taxon>
        <taxon>Basidiomycota</taxon>
        <taxon>Agaricomycotina</taxon>
        <taxon>Tremellomycetes</taxon>
        <taxon>Tremellales</taxon>
        <taxon>Cryptococcaceae</taxon>
        <taxon>Cryptococcus</taxon>
        <taxon>Cryptococcus gattii species complex</taxon>
    </lineage>
</organism>
<comment type="subcellular location">
    <subcellularLocation>
        <location evidence="1">Endomembrane system</location>
    </subcellularLocation>
</comment>
<proteinExistence type="predicted"/>
<feature type="region of interest" description="Disordered" evidence="5">
    <location>
        <begin position="417"/>
        <end position="448"/>
    </location>
</feature>
<gene>
    <name evidence="7" type="ORF">I313_06314</name>
</gene>
<dbReference type="EMBL" id="KN847913">
    <property type="protein sequence ID" value="KIR37941.1"/>
    <property type="molecule type" value="Genomic_DNA"/>
</dbReference>
<protein>
    <recommendedName>
        <fullName evidence="6">Clathrin/coatomer adaptor adaptin-like N-terminal domain-containing protein</fullName>
    </recommendedName>
</protein>
<dbReference type="InterPro" id="IPR002553">
    <property type="entry name" value="Clathrin/coatomer_adapt-like_N"/>
</dbReference>
<keyword evidence="2" id="KW-0813">Transport</keyword>
<evidence type="ECO:0000313" key="8">
    <source>
        <dbReference type="Proteomes" id="UP000053392"/>
    </source>
</evidence>
<reference evidence="7 8" key="1">
    <citation type="submission" date="2015-01" db="EMBL/GenBank/DDBJ databases">
        <title>The Genome Sequence of Cryptococcus gattii Ram5.</title>
        <authorList>
            <consortium name="The Broad Institute Genomics Platform"/>
            <person name="Cuomo C."/>
            <person name="Litvintseva A."/>
            <person name="Chen Y."/>
            <person name="Heitman J."/>
            <person name="Sun S."/>
            <person name="Springer D."/>
            <person name="Dromer F."/>
            <person name="Young S."/>
            <person name="Zeng Q."/>
            <person name="Gargeya S."/>
            <person name="Abouelleil A."/>
            <person name="Alvarado L."/>
            <person name="Chapman S.B."/>
            <person name="Gainer-Dewar J."/>
            <person name="Goldberg J."/>
            <person name="Griggs A."/>
            <person name="Gujja S."/>
            <person name="Hansen M."/>
            <person name="Howarth C."/>
            <person name="Imamovic A."/>
            <person name="Larimer J."/>
            <person name="Murphy C."/>
            <person name="Naylor J."/>
            <person name="Pearson M."/>
            <person name="Priest M."/>
            <person name="Roberts A."/>
            <person name="Saif S."/>
            <person name="Shea T."/>
            <person name="Sykes S."/>
            <person name="Wortman J."/>
            <person name="Nusbaum C."/>
            <person name="Birren B."/>
        </authorList>
    </citation>
    <scope>NUCLEOTIDE SEQUENCE [LARGE SCALE GENOMIC DNA]</scope>
    <source>
        <strain evidence="7 8">Ram5</strain>
    </source>
</reference>
<keyword evidence="3" id="KW-0653">Protein transport</keyword>
<dbReference type="GO" id="GO:0006886">
    <property type="term" value="P:intracellular protein transport"/>
    <property type="evidence" value="ECO:0007669"/>
    <property type="project" value="InterPro"/>
</dbReference>
<accession>A0A0D0URW9</accession>
<dbReference type="GO" id="GO:0016192">
    <property type="term" value="P:vesicle-mediated transport"/>
    <property type="evidence" value="ECO:0007669"/>
    <property type="project" value="InterPro"/>
</dbReference>
<evidence type="ECO:0000256" key="3">
    <source>
        <dbReference type="ARBA" id="ARBA00022927"/>
    </source>
</evidence>
<keyword evidence="4" id="KW-0472">Membrane</keyword>
<evidence type="ECO:0000256" key="5">
    <source>
        <dbReference type="SAM" id="MobiDB-lite"/>
    </source>
</evidence>
<dbReference type="InterPro" id="IPR016024">
    <property type="entry name" value="ARM-type_fold"/>
</dbReference>
<dbReference type="Pfam" id="PF01602">
    <property type="entry name" value="Adaptin_N"/>
    <property type="match status" value="1"/>
</dbReference>
<name>A0A0D0URW9_9TREE</name>
<dbReference type="Proteomes" id="UP000053392">
    <property type="component" value="Unassembled WGS sequence"/>
</dbReference>
<dbReference type="HOGENOM" id="CLU_016695_0_0_1"/>
<keyword evidence="8" id="KW-1185">Reference proteome</keyword>
<feature type="domain" description="Clathrin/coatomer adaptor adaptin-like N-terminal" evidence="6">
    <location>
        <begin position="57"/>
        <end position="191"/>
    </location>
</feature>
<dbReference type="PANTHER" id="PTHR22780">
    <property type="entry name" value="ADAPTIN, ALPHA/GAMMA/EPSILON"/>
    <property type="match status" value="1"/>
</dbReference>
<dbReference type="InterPro" id="IPR050840">
    <property type="entry name" value="Adaptor_Complx_Large_Subunit"/>
</dbReference>
<dbReference type="Gene3D" id="1.25.10.10">
    <property type="entry name" value="Leucine-rich Repeat Variant"/>
    <property type="match status" value="1"/>
</dbReference>
<dbReference type="SUPFAM" id="SSF48371">
    <property type="entry name" value="ARM repeat"/>
    <property type="match status" value="1"/>
</dbReference>
<dbReference type="OrthoDB" id="29308at2759"/>
<dbReference type="GO" id="GO:0030117">
    <property type="term" value="C:membrane coat"/>
    <property type="evidence" value="ECO:0007669"/>
    <property type="project" value="InterPro"/>
</dbReference>
<evidence type="ECO:0000256" key="2">
    <source>
        <dbReference type="ARBA" id="ARBA00022448"/>
    </source>
</evidence>
<sequence length="601" mass="66491">MPRGPSIPPYLTSGASSRAHHSLLAQLSHADSPQEEDRIIAHHVHQAKAALQSTDLNTTKIAEHLIVILHCSMLRHNVDDDLDFALIPALKLAEGGKTIQERRIGYLFLVERLPPDHELQLLLINTIRKDLSSSQPANILLALHTIVKLPFHDLAPAVTPLLISKPLLRHPSAAIRQRTYQALVALHLSSSTFPRTPPQLYSQAQQSIPVPLAFPLSMSKVVKAVCRETDGSCLCVLFKLLKRLIHSGAHEIKNEEERGYLVQVVLDKAEEVGQRRMEGEGEGKGEGGELIFEAVRLLGVLVSARVLEIKSVNSGKEAEPQEAEVVEGREVREHVGEWIRSKMEEMGMSASRPQSQSRMELTRWKEGMLYSAHGSGSDWTLPGGRIPSFGTVFFDFTVFLLPLLIITPPSHQRFTPAKRTYPSPPMPFTPPAEDMGPRREDGGGRNGGGNGRCWQWGCRRPAIELLYTLSQDLSRTIFGDYLESIVTSTNLSLPLEIQTQAPAQGIGIEERMKVKMGRRETAGRALEVCEVVSRARVRVGEKEGRSGKKDGSVVDWGDVVSVLVTLGKTEKEKEKDGEEDGEGWEEGVKRVMDLTTHLANC</sequence>